<name>A0ABT3CTW3_9BACT</name>
<dbReference type="RefSeq" id="WP_264137821.1">
    <property type="nucleotide sequence ID" value="NZ_JAOYOD010000001.1"/>
</dbReference>
<organism evidence="1 2">
    <name type="scientific">Reichenbachiella ulvae</name>
    <dbReference type="NCBI Taxonomy" id="2980104"/>
    <lineage>
        <taxon>Bacteria</taxon>
        <taxon>Pseudomonadati</taxon>
        <taxon>Bacteroidota</taxon>
        <taxon>Cytophagia</taxon>
        <taxon>Cytophagales</taxon>
        <taxon>Reichenbachiellaceae</taxon>
        <taxon>Reichenbachiella</taxon>
    </lineage>
</organism>
<dbReference type="EMBL" id="JAOYOD010000001">
    <property type="protein sequence ID" value="MCV9386993.1"/>
    <property type="molecule type" value="Genomic_DNA"/>
</dbReference>
<comment type="caution">
    <text evidence="1">The sequence shown here is derived from an EMBL/GenBank/DDBJ whole genome shotgun (WGS) entry which is preliminary data.</text>
</comment>
<accession>A0ABT3CTW3</accession>
<gene>
    <name evidence="1" type="ORF">N7U62_09985</name>
</gene>
<proteinExistence type="predicted"/>
<evidence type="ECO:0000313" key="2">
    <source>
        <dbReference type="Proteomes" id="UP001300692"/>
    </source>
</evidence>
<sequence length="110" mass="13083">MNEKHIYLALLKVKNNTSVNELIHHDLNYDEIINLIKYVMTEKYITETEDSLILSAKGLQTLIRLEKTYKKTNKKDWIKPDERSIIKKIKKNDIFVPSSNELTFKLKFKE</sequence>
<keyword evidence="2" id="KW-1185">Reference proteome</keyword>
<dbReference type="Proteomes" id="UP001300692">
    <property type="component" value="Unassembled WGS sequence"/>
</dbReference>
<protein>
    <submittedName>
        <fullName evidence="1">Uncharacterized protein</fullName>
    </submittedName>
</protein>
<evidence type="ECO:0000313" key="1">
    <source>
        <dbReference type="EMBL" id="MCV9386993.1"/>
    </source>
</evidence>
<reference evidence="1 2" key="1">
    <citation type="submission" date="2022-10" db="EMBL/GenBank/DDBJ databases">
        <title>Comparative genomics and taxonomic characterization of three novel marine species of genus Reichenbachiella exhibiting antioxidant and polysaccharide degradation activities.</title>
        <authorList>
            <person name="Muhammad N."/>
            <person name="Lee Y.-J."/>
            <person name="Ko J."/>
            <person name="Kim S.-G."/>
        </authorList>
    </citation>
    <scope>NUCLEOTIDE SEQUENCE [LARGE SCALE GENOMIC DNA]</scope>
    <source>
        <strain evidence="1 2">ABR2-5</strain>
    </source>
</reference>